<protein>
    <submittedName>
        <fullName evidence="5">GNAT family N-acetyltransferase</fullName>
    </submittedName>
</protein>
<dbReference type="Proteomes" id="UP000244754">
    <property type="component" value="Chromosome"/>
</dbReference>
<evidence type="ECO:0000256" key="3">
    <source>
        <dbReference type="ARBA" id="ARBA00038502"/>
    </source>
</evidence>
<proteinExistence type="inferred from homology"/>
<accession>A0A2S0WH66</accession>
<organism evidence="5 6">
    <name type="scientific">Corynebacterium liangguodongii</name>
    <dbReference type="NCBI Taxonomy" id="2079535"/>
    <lineage>
        <taxon>Bacteria</taxon>
        <taxon>Bacillati</taxon>
        <taxon>Actinomycetota</taxon>
        <taxon>Actinomycetes</taxon>
        <taxon>Mycobacteriales</taxon>
        <taxon>Corynebacteriaceae</taxon>
        <taxon>Corynebacterium</taxon>
    </lineage>
</organism>
<dbReference type="Pfam" id="PF13302">
    <property type="entry name" value="Acetyltransf_3"/>
    <property type="match status" value="1"/>
</dbReference>
<dbReference type="InterPro" id="IPR016181">
    <property type="entry name" value="Acyl_CoA_acyltransferase"/>
</dbReference>
<dbReference type="PROSITE" id="PS51186">
    <property type="entry name" value="GNAT"/>
    <property type="match status" value="1"/>
</dbReference>
<keyword evidence="1 5" id="KW-0808">Transferase</keyword>
<dbReference type="SUPFAM" id="SSF55729">
    <property type="entry name" value="Acyl-CoA N-acyltransferases (Nat)"/>
    <property type="match status" value="1"/>
</dbReference>
<evidence type="ECO:0000256" key="2">
    <source>
        <dbReference type="ARBA" id="ARBA00023315"/>
    </source>
</evidence>
<name>A0A2S0WH66_9CORY</name>
<evidence type="ECO:0000259" key="4">
    <source>
        <dbReference type="PROSITE" id="PS51186"/>
    </source>
</evidence>
<evidence type="ECO:0000313" key="6">
    <source>
        <dbReference type="Proteomes" id="UP000244754"/>
    </source>
</evidence>
<reference evidence="6" key="1">
    <citation type="submission" date="2018-01" db="EMBL/GenBank/DDBJ databases">
        <authorList>
            <person name="Li J."/>
        </authorList>
    </citation>
    <scope>NUCLEOTIDE SEQUENCE [LARGE SCALE GENOMIC DNA]</scope>
    <source>
        <strain evidence="6">2184</strain>
    </source>
</reference>
<dbReference type="GO" id="GO:0005737">
    <property type="term" value="C:cytoplasm"/>
    <property type="evidence" value="ECO:0007669"/>
    <property type="project" value="TreeGrafter"/>
</dbReference>
<evidence type="ECO:0000313" key="5">
    <source>
        <dbReference type="EMBL" id="AWB85022.1"/>
    </source>
</evidence>
<dbReference type="KEGG" id="clia:C3E79_03560"/>
<dbReference type="OrthoDB" id="5242221at2"/>
<keyword evidence="2" id="KW-0012">Acyltransferase</keyword>
<dbReference type="Gene3D" id="3.40.630.30">
    <property type="match status" value="1"/>
</dbReference>
<sequence length="222" mass="24539">MFAFLAPRPAPRHPGWPVATREVTLSDASSLRLRPLRSADGPQWCRMRRADEAWLRPVEPTVPGTWAEAHSRTAWRSTWASLRALAEDGVVVPLAIELDGCFAGQVTLGNIQHGAVRECWIGYWVYSGYMGRGVATAACALGTDLAFEAVGMHRVTATYLPSNPASGRVLLANGYRHEGFLRHNLHIDGRWQDHHFVAQNCDDYRAGAVDRLVNAGKISRRA</sequence>
<feature type="domain" description="N-acetyltransferase" evidence="4">
    <location>
        <begin position="31"/>
        <end position="193"/>
    </location>
</feature>
<dbReference type="AlphaFoldDB" id="A0A2S0WH66"/>
<dbReference type="PANTHER" id="PTHR43792:SF8">
    <property type="entry name" value="[RIBOSOMAL PROTEIN US5]-ALANINE N-ACETYLTRANSFERASE"/>
    <property type="match status" value="1"/>
</dbReference>
<dbReference type="PANTHER" id="PTHR43792">
    <property type="entry name" value="GNAT FAMILY, PUTATIVE (AFU_ORTHOLOGUE AFUA_3G00765)-RELATED-RELATED"/>
    <property type="match status" value="1"/>
</dbReference>
<evidence type="ECO:0000256" key="1">
    <source>
        <dbReference type="ARBA" id="ARBA00022679"/>
    </source>
</evidence>
<gene>
    <name evidence="5" type="ORF">C3E79_03560</name>
</gene>
<dbReference type="GO" id="GO:0008999">
    <property type="term" value="F:protein-N-terminal-alanine acetyltransferase activity"/>
    <property type="evidence" value="ECO:0007669"/>
    <property type="project" value="TreeGrafter"/>
</dbReference>
<dbReference type="EMBL" id="CP026948">
    <property type="protein sequence ID" value="AWB85022.1"/>
    <property type="molecule type" value="Genomic_DNA"/>
</dbReference>
<comment type="similarity">
    <text evidence="3">Belongs to the acetyltransferase family. RimJ subfamily.</text>
</comment>
<dbReference type="InterPro" id="IPR000182">
    <property type="entry name" value="GNAT_dom"/>
</dbReference>
<keyword evidence="6" id="KW-1185">Reference proteome</keyword>
<dbReference type="InterPro" id="IPR051531">
    <property type="entry name" value="N-acetyltransferase"/>
</dbReference>